<evidence type="ECO:0000256" key="2">
    <source>
        <dbReference type="PROSITE-ProRule" id="PRU00267"/>
    </source>
</evidence>
<dbReference type="Proteomes" id="UP001150925">
    <property type="component" value="Unassembled WGS sequence"/>
</dbReference>
<gene>
    <name evidence="5" type="ORF">IWQ62_004374</name>
</gene>
<keyword evidence="1 2" id="KW-0238">DNA-binding</keyword>
<dbReference type="Gene3D" id="1.10.30.10">
    <property type="entry name" value="High mobility group box domain"/>
    <property type="match status" value="1"/>
</dbReference>
<dbReference type="InterPro" id="IPR036910">
    <property type="entry name" value="HMG_box_dom_sf"/>
</dbReference>
<organism evidence="5 6">
    <name type="scientific">Dispira parvispora</name>
    <dbReference type="NCBI Taxonomy" id="1520584"/>
    <lineage>
        <taxon>Eukaryota</taxon>
        <taxon>Fungi</taxon>
        <taxon>Fungi incertae sedis</taxon>
        <taxon>Zoopagomycota</taxon>
        <taxon>Kickxellomycotina</taxon>
        <taxon>Dimargaritomycetes</taxon>
        <taxon>Dimargaritales</taxon>
        <taxon>Dimargaritaceae</taxon>
        <taxon>Dispira</taxon>
    </lineage>
</organism>
<accession>A0A9W8AM19</accession>
<evidence type="ECO:0000256" key="3">
    <source>
        <dbReference type="SAM" id="MobiDB-lite"/>
    </source>
</evidence>
<feature type="region of interest" description="Disordered" evidence="3">
    <location>
        <begin position="122"/>
        <end position="190"/>
    </location>
</feature>
<feature type="DNA-binding region" description="HMG box" evidence="2">
    <location>
        <begin position="187"/>
        <end position="253"/>
    </location>
</feature>
<feature type="compositionally biased region" description="Polar residues" evidence="3">
    <location>
        <begin position="136"/>
        <end position="152"/>
    </location>
</feature>
<dbReference type="SMART" id="SM00398">
    <property type="entry name" value="HMG"/>
    <property type="match status" value="1"/>
</dbReference>
<dbReference type="PANTHER" id="PTHR48112">
    <property type="entry name" value="HIGH MOBILITY GROUP PROTEIN DSP1"/>
    <property type="match status" value="1"/>
</dbReference>
<dbReference type="OrthoDB" id="1919336at2759"/>
<evidence type="ECO:0000313" key="5">
    <source>
        <dbReference type="EMBL" id="KAJ1960057.1"/>
    </source>
</evidence>
<keyword evidence="6" id="KW-1185">Reference proteome</keyword>
<feature type="compositionally biased region" description="Polar residues" evidence="3">
    <location>
        <begin position="98"/>
        <end position="109"/>
    </location>
</feature>
<dbReference type="PROSITE" id="PS50118">
    <property type="entry name" value="HMG_BOX_2"/>
    <property type="match status" value="1"/>
</dbReference>
<dbReference type="GO" id="GO:0005634">
    <property type="term" value="C:nucleus"/>
    <property type="evidence" value="ECO:0007669"/>
    <property type="project" value="UniProtKB-UniRule"/>
</dbReference>
<dbReference type="AlphaFoldDB" id="A0A9W8AM19"/>
<dbReference type="EMBL" id="JANBPY010001433">
    <property type="protein sequence ID" value="KAJ1960057.1"/>
    <property type="molecule type" value="Genomic_DNA"/>
</dbReference>
<dbReference type="InterPro" id="IPR009071">
    <property type="entry name" value="HMG_box_dom"/>
</dbReference>
<sequence length="289" mass="33056">MSPQVSVVQELLEEIGFPEYVQRFLDMGYDRRVVSLLFKIREFIRQDKVAQTLRFSSANGVGSEISPSSECICRCHEGTQQLSLLANISLASTSRNIHSLNESGEPSTSEDSDSRYRKRAYLSHRSKKPRTDLPVTDNSSGFISTVSSSQDADVSEFEDGSDSPTSSEPPPKKRKYCRRPKPDPNAPKHPLNAYVLFCRELRQKGENLSGEFGARSKSCSELWRALEPHDQQKYEEASRKQREWYRKAMASYKKTPDYIEYQEYLKTFQETVPNAKPRPGRPGRKEKNN</sequence>
<feature type="domain" description="HMG box" evidence="4">
    <location>
        <begin position="187"/>
        <end position="253"/>
    </location>
</feature>
<evidence type="ECO:0000256" key="1">
    <source>
        <dbReference type="ARBA" id="ARBA00023125"/>
    </source>
</evidence>
<dbReference type="Pfam" id="PF00505">
    <property type="entry name" value="HMG_box"/>
    <property type="match status" value="1"/>
</dbReference>
<name>A0A9W8AM19_9FUNG</name>
<protein>
    <recommendedName>
        <fullName evidence="4">HMG box domain-containing protein</fullName>
    </recommendedName>
</protein>
<keyword evidence="2" id="KW-0539">Nucleus</keyword>
<feature type="region of interest" description="Disordered" evidence="3">
    <location>
        <begin position="270"/>
        <end position="289"/>
    </location>
</feature>
<dbReference type="GO" id="GO:0003677">
    <property type="term" value="F:DNA binding"/>
    <property type="evidence" value="ECO:0007669"/>
    <property type="project" value="UniProtKB-UniRule"/>
</dbReference>
<feature type="region of interest" description="Disordered" evidence="3">
    <location>
        <begin position="98"/>
        <end position="117"/>
    </location>
</feature>
<proteinExistence type="predicted"/>
<evidence type="ECO:0000313" key="6">
    <source>
        <dbReference type="Proteomes" id="UP001150925"/>
    </source>
</evidence>
<dbReference type="SUPFAM" id="SSF47095">
    <property type="entry name" value="HMG-box"/>
    <property type="match status" value="1"/>
</dbReference>
<evidence type="ECO:0000259" key="4">
    <source>
        <dbReference type="PROSITE" id="PS50118"/>
    </source>
</evidence>
<dbReference type="InterPro" id="IPR050342">
    <property type="entry name" value="HMGB"/>
</dbReference>
<comment type="caution">
    <text evidence="5">The sequence shown here is derived from an EMBL/GenBank/DDBJ whole genome shotgun (WGS) entry which is preliminary data.</text>
</comment>
<reference evidence="5" key="1">
    <citation type="submission" date="2022-07" db="EMBL/GenBank/DDBJ databases">
        <title>Phylogenomic reconstructions and comparative analyses of Kickxellomycotina fungi.</title>
        <authorList>
            <person name="Reynolds N.K."/>
            <person name="Stajich J.E."/>
            <person name="Barry K."/>
            <person name="Grigoriev I.V."/>
            <person name="Crous P."/>
            <person name="Smith M.E."/>
        </authorList>
    </citation>
    <scope>NUCLEOTIDE SEQUENCE</scope>
    <source>
        <strain evidence="5">RSA 1196</strain>
    </source>
</reference>
<dbReference type="PANTHER" id="PTHR48112:SF22">
    <property type="entry name" value="MITOCHONDRIAL TRANSCRIPTION FACTOR A, ISOFORM B"/>
    <property type="match status" value="1"/>
</dbReference>